<keyword evidence="4" id="KW-1185">Reference proteome</keyword>
<keyword evidence="2" id="KW-0812">Transmembrane</keyword>
<comment type="caution">
    <text evidence="3">The sequence shown here is derived from an EMBL/GenBank/DDBJ whole genome shotgun (WGS) entry which is preliminary data.</text>
</comment>
<dbReference type="EMBL" id="MIGC01007822">
    <property type="protein sequence ID" value="PHJ15598.1"/>
    <property type="molecule type" value="Genomic_DNA"/>
</dbReference>
<name>A0A2C6KFZ3_9APIC</name>
<feature type="region of interest" description="Disordered" evidence="1">
    <location>
        <begin position="145"/>
        <end position="172"/>
    </location>
</feature>
<organism evidence="3 4">
    <name type="scientific">Cystoisospora suis</name>
    <dbReference type="NCBI Taxonomy" id="483139"/>
    <lineage>
        <taxon>Eukaryota</taxon>
        <taxon>Sar</taxon>
        <taxon>Alveolata</taxon>
        <taxon>Apicomplexa</taxon>
        <taxon>Conoidasida</taxon>
        <taxon>Coccidia</taxon>
        <taxon>Eucoccidiorida</taxon>
        <taxon>Eimeriorina</taxon>
        <taxon>Sarcocystidae</taxon>
        <taxon>Cystoisospora</taxon>
    </lineage>
</organism>
<evidence type="ECO:0000313" key="3">
    <source>
        <dbReference type="EMBL" id="PHJ15598.1"/>
    </source>
</evidence>
<protein>
    <recommendedName>
        <fullName evidence="5">Transmembrane protein</fullName>
    </recommendedName>
</protein>
<dbReference type="GeneID" id="94433904"/>
<dbReference type="Proteomes" id="UP000221165">
    <property type="component" value="Unassembled WGS sequence"/>
</dbReference>
<evidence type="ECO:0000256" key="2">
    <source>
        <dbReference type="SAM" id="Phobius"/>
    </source>
</evidence>
<keyword evidence="2" id="KW-1133">Transmembrane helix</keyword>
<dbReference type="OrthoDB" id="332982at2759"/>
<reference evidence="3 4" key="1">
    <citation type="journal article" date="2017" name="Int. J. Parasitol.">
        <title>The genome of the protozoan parasite Cystoisospora suis and a reverse vaccinology approach to identify vaccine candidates.</title>
        <authorList>
            <person name="Palmieri N."/>
            <person name="Shrestha A."/>
            <person name="Ruttkowski B."/>
            <person name="Beck T."/>
            <person name="Vogl C."/>
            <person name="Tomley F."/>
            <person name="Blake D.P."/>
            <person name="Joachim A."/>
        </authorList>
    </citation>
    <scope>NUCLEOTIDE SEQUENCE [LARGE SCALE GENOMIC DNA]</scope>
    <source>
        <strain evidence="3 4">Wien I</strain>
    </source>
</reference>
<feature type="region of interest" description="Disordered" evidence="1">
    <location>
        <begin position="55"/>
        <end position="88"/>
    </location>
</feature>
<feature type="compositionally biased region" description="Low complexity" evidence="1">
    <location>
        <begin position="55"/>
        <end position="77"/>
    </location>
</feature>
<dbReference type="RefSeq" id="XP_067917330.1">
    <property type="nucleotide sequence ID" value="XM_068070693.1"/>
</dbReference>
<keyword evidence="2" id="KW-0472">Membrane</keyword>
<dbReference type="AlphaFoldDB" id="A0A2C6KFZ3"/>
<evidence type="ECO:0000256" key="1">
    <source>
        <dbReference type="SAM" id="MobiDB-lite"/>
    </source>
</evidence>
<sequence length="430" mass="47097">MSGWILSFSSSLFWNKRSPPLFFSTLSLSFMTCVLLLCPLLACSFSLHSPSSSPSPSASSVPHHNPSSSQSSVLPPSRGTIRSPSNVPPLGFVVRNPSSSLSSSSATSTHRSSSSSPVFVSSSSSNVCSSSSSSSCGVSAKQSHEAISPLSASPGPRGGESKTSSEVSLTQKNPSSFALTLRSYLRCHMSLLSDSSPTFNNGNLVFLFRAADAHDRLISPLELQTNKHHLPGHQAARTMAILEQQALQYAVEEEEADEHHGRDKAKPSAAKIPENQTELFRSELLKFEVRRLHRILQFTCAAKLRGEVLDRQSAKVMYDLLNEASLSLETVLKAFDRVSLFYQKEMKEEDFNEHFKPALEELKAQLLDLYKESLEDQKDSEKKKSFVVASETLKYEPNPDPRTLAPLLVDVTQMGNVLPGVEAWNKGHNA</sequence>
<feature type="transmembrane region" description="Helical" evidence="2">
    <location>
        <begin position="21"/>
        <end position="42"/>
    </location>
</feature>
<gene>
    <name evidence="3" type="ORF">CSUI_010590</name>
</gene>
<feature type="compositionally biased region" description="Polar residues" evidence="1">
    <location>
        <begin position="161"/>
        <end position="172"/>
    </location>
</feature>
<dbReference type="VEuPathDB" id="ToxoDB:CSUI_010590"/>
<evidence type="ECO:0008006" key="5">
    <source>
        <dbReference type="Google" id="ProtNLM"/>
    </source>
</evidence>
<proteinExistence type="predicted"/>
<evidence type="ECO:0000313" key="4">
    <source>
        <dbReference type="Proteomes" id="UP000221165"/>
    </source>
</evidence>
<accession>A0A2C6KFZ3</accession>